<dbReference type="FunFam" id="4.10.240.10:FF:000002">
    <property type="entry name" value="Zn cluster transcription factor Rds2"/>
    <property type="match status" value="1"/>
</dbReference>
<dbReference type="GO" id="GO:0000981">
    <property type="term" value="F:DNA-binding transcription factor activity, RNA polymerase II-specific"/>
    <property type="evidence" value="ECO:0007669"/>
    <property type="project" value="InterPro"/>
</dbReference>
<keyword evidence="7" id="KW-0539">Nucleus</keyword>
<keyword evidence="2" id="KW-0479">Metal-binding</keyword>
<evidence type="ECO:0000313" key="12">
    <source>
        <dbReference type="Proteomes" id="UP001283341"/>
    </source>
</evidence>
<evidence type="ECO:0000256" key="1">
    <source>
        <dbReference type="ARBA" id="ARBA00004123"/>
    </source>
</evidence>
<gene>
    <name evidence="11" type="ORF">B0H66DRAFT_576814</name>
</gene>
<dbReference type="GO" id="GO:0090173">
    <property type="term" value="P:regulation of synaptonemal complex assembly"/>
    <property type="evidence" value="ECO:0007669"/>
    <property type="project" value="InterPro"/>
</dbReference>
<dbReference type="Gene3D" id="4.10.240.10">
    <property type="entry name" value="Zn(2)-C6 fungal-type DNA-binding domain"/>
    <property type="match status" value="1"/>
</dbReference>
<evidence type="ECO:0000256" key="8">
    <source>
        <dbReference type="ARBA" id="ARBA00023254"/>
    </source>
</evidence>
<organism evidence="11 12">
    <name type="scientific">Apodospora peruviana</name>
    <dbReference type="NCBI Taxonomy" id="516989"/>
    <lineage>
        <taxon>Eukaryota</taxon>
        <taxon>Fungi</taxon>
        <taxon>Dikarya</taxon>
        <taxon>Ascomycota</taxon>
        <taxon>Pezizomycotina</taxon>
        <taxon>Sordariomycetes</taxon>
        <taxon>Sordariomycetidae</taxon>
        <taxon>Sordariales</taxon>
        <taxon>Lasiosphaeriaceae</taxon>
        <taxon>Apodospora</taxon>
    </lineage>
</organism>
<reference evidence="11" key="1">
    <citation type="journal article" date="2023" name="Mol. Phylogenet. Evol.">
        <title>Genome-scale phylogeny and comparative genomics of the fungal order Sordariales.</title>
        <authorList>
            <person name="Hensen N."/>
            <person name="Bonometti L."/>
            <person name="Westerberg I."/>
            <person name="Brannstrom I.O."/>
            <person name="Guillou S."/>
            <person name="Cros-Aarteil S."/>
            <person name="Calhoun S."/>
            <person name="Haridas S."/>
            <person name="Kuo A."/>
            <person name="Mondo S."/>
            <person name="Pangilinan J."/>
            <person name="Riley R."/>
            <person name="LaButti K."/>
            <person name="Andreopoulos B."/>
            <person name="Lipzen A."/>
            <person name="Chen C."/>
            <person name="Yan M."/>
            <person name="Daum C."/>
            <person name="Ng V."/>
            <person name="Clum A."/>
            <person name="Steindorff A."/>
            <person name="Ohm R.A."/>
            <person name="Martin F."/>
            <person name="Silar P."/>
            <person name="Natvig D.O."/>
            <person name="Lalanne C."/>
            <person name="Gautier V."/>
            <person name="Ament-Velasquez S.L."/>
            <person name="Kruys A."/>
            <person name="Hutchinson M.I."/>
            <person name="Powell A.J."/>
            <person name="Barry K."/>
            <person name="Miller A.N."/>
            <person name="Grigoriev I.V."/>
            <person name="Debuchy R."/>
            <person name="Gladieux P."/>
            <person name="Hiltunen Thoren M."/>
            <person name="Johannesson H."/>
        </authorList>
    </citation>
    <scope>NUCLEOTIDE SEQUENCE</scope>
    <source>
        <strain evidence="11">CBS 118394</strain>
    </source>
</reference>
<protein>
    <submittedName>
        <fullName evidence="11">Meiosis protein SPO22/ZIP4 like-domain-containing protein</fullName>
    </submittedName>
</protein>
<dbReference type="Pfam" id="PF08631">
    <property type="entry name" value="SPO22"/>
    <property type="match status" value="1"/>
</dbReference>
<evidence type="ECO:0000256" key="7">
    <source>
        <dbReference type="ARBA" id="ARBA00023242"/>
    </source>
</evidence>
<dbReference type="EMBL" id="JAUEDM010000006">
    <property type="protein sequence ID" value="KAK3314620.1"/>
    <property type="molecule type" value="Genomic_DNA"/>
</dbReference>
<sequence>MTGTAAMERTSGNETNDPKSENDTKSKDHHAPGPDDAHKTPSKKRRKVNHACLYCRRSHMTCDLERPCTRCVKRNIGHLCHDEPRDQDSRKSKSVAAPSTVHESESQPDLARSTMDQGAGSMGPPSFDASGMSTGPGQVAKAAFDATALSRSNALQLVQPTPVSGIQPSALSSNMNQFTGFSDHWLNTQNHYHDMHNLHPNYMFAPEVTNEFNLLHDFLQNSLLDDGEQAQQQLLGTSPPDAVPGFPGNDGLLPPSATQGGGSMPLPNVEQGKSIARPSSAIPTDKAREYYLQAADPSGNDTPEERMQRVLKAKYDAGLLKPFSYIEGYKRLSSYLDTHVAPASKLKILRQLDRFRPKFREKMQALTDMDLVLVEMWFEKTLMEYDRVFASMAVPACCWRRTGEIFRGNKEMAELINVPVERLRGGKIALHEILTEDSNVRYWEEFGTIAFDPAHDTLLTACSLKNPDDSSSDPIVNCCFSFRIRRDDHKMWSAVNKAEKRIDAAVGMFMPCHPPFHYHRHLTAHYTHSRNVMLEFARDLHKILSSGSPKDLPATDDLATQIRTHIDRLFHSNGHGVAHAHAQRYSYVHGVSGSPEIDELGTRLWNLCTRLRRREDPTMGQQRLKKQFLYGRVLALNLLVVAKPLETSGGGELVRILKLSLKTARDCLVVDGDTVLAGAVLGTAGEYKSRLQDFGEEGLTEREKGERRCLEVEYFIIRTVLAWIEKRLDVAEHMYTKAERLHKFLTPIYAERLADVLFEIGKSMCARGDYKIAAKWLDRANEVINTQSLEQLSREGVELRLAIMQALFTALLGQETPEGLERANNMVDFIESEVGSTRMVVSLLRLELLQKTPAEVFDADVYSEVLRRMIRNFGDGTDAAFKLIVHHVRKLHDKSPSAGCAVLDDFILALRNITAEGNSDSGSWIEKVVITRMWMITNQRDSVETIEVVRGLLSHLTRPLSAEAAVAAQALTWKKLESCYSLNQFDLAEKWCLLSLHSVFHNCGTSNTAKLERKLLLCALARNNLDAAVSIIQGMTKQNWKTEPITAYLAFKVAIRVQDHELAERCLDAVSLAPDHVDFLGACIAESQKAEDISCAIAALKKLQSKYEHKEPNPIHLPALLRCTIRLLNLLVERQDNAAEKEGIVNDLCSHFETVLYSTMQKIVNEIWVLETFDVVKLSQYTRCLFHTTLPLDDALAMNLLDESCKMARELREKDSAGWPEEELEWMATTSFNHAVDCYSVQEGERAREWATKAINLAHYCNDEGFLEDMLQRKFSSLKFDSREEERMEM</sequence>
<accession>A0AAE0HXE8</accession>
<dbReference type="GO" id="GO:0005634">
    <property type="term" value="C:nucleus"/>
    <property type="evidence" value="ECO:0007669"/>
    <property type="project" value="UniProtKB-SubCell"/>
</dbReference>
<dbReference type="SUPFAM" id="SSF57701">
    <property type="entry name" value="Zn2/Cys6 DNA-binding domain"/>
    <property type="match status" value="1"/>
</dbReference>
<dbReference type="CDD" id="cd00067">
    <property type="entry name" value="GAL4"/>
    <property type="match status" value="1"/>
</dbReference>
<feature type="region of interest" description="Disordered" evidence="9">
    <location>
        <begin position="80"/>
        <end position="138"/>
    </location>
</feature>
<reference evidence="11" key="2">
    <citation type="submission" date="2023-06" db="EMBL/GenBank/DDBJ databases">
        <authorList>
            <consortium name="Lawrence Berkeley National Laboratory"/>
            <person name="Haridas S."/>
            <person name="Hensen N."/>
            <person name="Bonometti L."/>
            <person name="Westerberg I."/>
            <person name="Brannstrom I.O."/>
            <person name="Guillou S."/>
            <person name="Cros-Aarteil S."/>
            <person name="Calhoun S."/>
            <person name="Kuo A."/>
            <person name="Mondo S."/>
            <person name="Pangilinan J."/>
            <person name="Riley R."/>
            <person name="Labutti K."/>
            <person name="Andreopoulos B."/>
            <person name="Lipzen A."/>
            <person name="Chen C."/>
            <person name="Yanf M."/>
            <person name="Daum C."/>
            <person name="Ng V."/>
            <person name="Clum A."/>
            <person name="Steindorff A."/>
            <person name="Ohm R."/>
            <person name="Martin F."/>
            <person name="Silar P."/>
            <person name="Natvig D."/>
            <person name="Lalanne C."/>
            <person name="Gautier V."/>
            <person name="Ament-Velasquez S.L."/>
            <person name="Kruys A."/>
            <person name="Hutchinson M.I."/>
            <person name="Powell A.J."/>
            <person name="Barry K."/>
            <person name="Miller A.N."/>
            <person name="Grigoriev I.V."/>
            <person name="Debuchy R."/>
            <person name="Gladieux P."/>
            <person name="Thoren M.H."/>
            <person name="Johannesson H."/>
        </authorList>
    </citation>
    <scope>NUCLEOTIDE SEQUENCE</scope>
    <source>
        <strain evidence="11">CBS 118394</strain>
    </source>
</reference>
<keyword evidence="4" id="KW-0805">Transcription regulation</keyword>
<proteinExistence type="predicted"/>
<dbReference type="PROSITE" id="PS50048">
    <property type="entry name" value="ZN2_CY6_FUNGAL_2"/>
    <property type="match status" value="1"/>
</dbReference>
<dbReference type="SMART" id="SM00066">
    <property type="entry name" value="GAL4"/>
    <property type="match status" value="1"/>
</dbReference>
<keyword evidence="5" id="KW-0238">DNA-binding</keyword>
<evidence type="ECO:0000259" key="10">
    <source>
        <dbReference type="PROSITE" id="PS50048"/>
    </source>
</evidence>
<dbReference type="Proteomes" id="UP001283341">
    <property type="component" value="Unassembled WGS sequence"/>
</dbReference>
<keyword evidence="6" id="KW-0804">Transcription</keyword>
<comment type="caution">
    <text evidence="11">The sequence shown here is derived from an EMBL/GenBank/DDBJ whole genome shotgun (WGS) entry which is preliminary data.</text>
</comment>
<evidence type="ECO:0000256" key="4">
    <source>
        <dbReference type="ARBA" id="ARBA00023015"/>
    </source>
</evidence>
<dbReference type="PANTHER" id="PTHR40375:SF2">
    <property type="entry name" value="SPORULATION-SPECIFIC PROTEIN 22"/>
    <property type="match status" value="1"/>
</dbReference>
<feature type="domain" description="Zn(2)-C6 fungal-type" evidence="10">
    <location>
        <begin position="51"/>
        <end position="80"/>
    </location>
</feature>
<dbReference type="InterPro" id="IPR039057">
    <property type="entry name" value="Spo22/ZIP4"/>
</dbReference>
<evidence type="ECO:0000256" key="3">
    <source>
        <dbReference type="ARBA" id="ARBA00022833"/>
    </source>
</evidence>
<evidence type="ECO:0000256" key="2">
    <source>
        <dbReference type="ARBA" id="ARBA00022723"/>
    </source>
</evidence>
<keyword evidence="3" id="KW-0862">Zinc</keyword>
<evidence type="ECO:0000256" key="6">
    <source>
        <dbReference type="ARBA" id="ARBA00023163"/>
    </source>
</evidence>
<name>A0AAE0HXE8_9PEZI</name>
<feature type="region of interest" description="Disordered" evidence="9">
    <location>
        <begin position="236"/>
        <end position="263"/>
    </location>
</feature>
<feature type="compositionally biased region" description="Basic and acidic residues" evidence="9">
    <location>
        <begin position="80"/>
        <end position="91"/>
    </location>
</feature>
<feature type="compositionally biased region" description="Basic and acidic residues" evidence="9">
    <location>
        <begin position="16"/>
        <end position="39"/>
    </location>
</feature>
<dbReference type="InterPro" id="IPR013940">
    <property type="entry name" value="Spo22/ZIP4/TEX11"/>
</dbReference>
<comment type="subcellular location">
    <subcellularLocation>
        <location evidence="1">Nucleus</location>
    </subcellularLocation>
</comment>
<dbReference type="GO" id="GO:0003677">
    <property type="term" value="F:DNA binding"/>
    <property type="evidence" value="ECO:0007669"/>
    <property type="project" value="UniProtKB-KW"/>
</dbReference>
<evidence type="ECO:0000256" key="5">
    <source>
        <dbReference type="ARBA" id="ARBA00023125"/>
    </source>
</evidence>
<dbReference type="InterPro" id="IPR036864">
    <property type="entry name" value="Zn2-C6_fun-type_DNA-bd_sf"/>
</dbReference>
<evidence type="ECO:0000256" key="9">
    <source>
        <dbReference type="SAM" id="MobiDB-lite"/>
    </source>
</evidence>
<dbReference type="InterPro" id="IPR056751">
    <property type="entry name" value="PAS_13"/>
</dbReference>
<dbReference type="InterPro" id="IPR001138">
    <property type="entry name" value="Zn2Cys6_DnaBD"/>
</dbReference>
<evidence type="ECO:0000313" key="11">
    <source>
        <dbReference type="EMBL" id="KAK3314620.1"/>
    </source>
</evidence>
<dbReference type="Pfam" id="PF24990">
    <property type="entry name" value="PAS_13"/>
    <property type="match status" value="1"/>
</dbReference>
<dbReference type="GO" id="GO:0008270">
    <property type="term" value="F:zinc ion binding"/>
    <property type="evidence" value="ECO:0007669"/>
    <property type="project" value="InterPro"/>
</dbReference>
<dbReference type="GO" id="GO:0051321">
    <property type="term" value="P:meiotic cell cycle"/>
    <property type="evidence" value="ECO:0007669"/>
    <property type="project" value="UniProtKB-KW"/>
</dbReference>
<dbReference type="PANTHER" id="PTHR40375">
    <property type="entry name" value="SPORULATION-SPECIFIC PROTEIN 22"/>
    <property type="match status" value="1"/>
</dbReference>
<feature type="region of interest" description="Disordered" evidence="9">
    <location>
        <begin position="1"/>
        <end position="48"/>
    </location>
</feature>
<keyword evidence="12" id="KW-1185">Reference proteome</keyword>
<keyword evidence="8" id="KW-0469">Meiosis</keyword>
<dbReference type="PROSITE" id="PS00463">
    <property type="entry name" value="ZN2_CY6_FUNGAL_1"/>
    <property type="match status" value="1"/>
</dbReference>
<dbReference type="Pfam" id="PF00172">
    <property type="entry name" value="Zn_clus"/>
    <property type="match status" value="1"/>
</dbReference>